<evidence type="ECO:0000256" key="2">
    <source>
        <dbReference type="ARBA" id="ARBA00023015"/>
    </source>
</evidence>
<proteinExistence type="inferred from homology"/>
<evidence type="ECO:0000256" key="4">
    <source>
        <dbReference type="ARBA" id="ARBA00023163"/>
    </source>
</evidence>
<dbReference type="Gene3D" id="1.10.10.10">
    <property type="entry name" value="Winged helix-like DNA-binding domain superfamily/Winged helix DNA-binding domain"/>
    <property type="match status" value="1"/>
</dbReference>
<dbReference type="InterPro" id="IPR058163">
    <property type="entry name" value="LysR-type_TF_proteobact-type"/>
</dbReference>
<keyword evidence="7" id="KW-1185">Reference proteome</keyword>
<dbReference type="Pfam" id="PF00126">
    <property type="entry name" value="HTH_1"/>
    <property type="match status" value="1"/>
</dbReference>
<keyword evidence="3" id="KW-0238">DNA-binding</keyword>
<dbReference type="PANTHER" id="PTHR30537:SF1">
    <property type="entry name" value="HTH-TYPE TRANSCRIPTIONAL REGULATOR PGRR"/>
    <property type="match status" value="1"/>
</dbReference>
<evidence type="ECO:0000256" key="3">
    <source>
        <dbReference type="ARBA" id="ARBA00023125"/>
    </source>
</evidence>
<dbReference type="InterPro" id="IPR000847">
    <property type="entry name" value="LysR_HTH_N"/>
</dbReference>
<evidence type="ECO:0000259" key="5">
    <source>
        <dbReference type="PROSITE" id="PS50931"/>
    </source>
</evidence>
<keyword evidence="4" id="KW-0804">Transcription</keyword>
<evidence type="ECO:0000313" key="7">
    <source>
        <dbReference type="Proteomes" id="UP001597353"/>
    </source>
</evidence>
<reference evidence="7" key="1">
    <citation type="journal article" date="2019" name="Int. J. Syst. Evol. Microbiol.">
        <title>The Global Catalogue of Microorganisms (GCM) 10K type strain sequencing project: providing services to taxonomists for standard genome sequencing and annotation.</title>
        <authorList>
            <consortium name="The Broad Institute Genomics Platform"/>
            <consortium name="The Broad Institute Genome Sequencing Center for Infectious Disease"/>
            <person name="Wu L."/>
            <person name="Ma J."/>
        </authorList>
    </citation>
    <scope>NUCLEOTIDE SEQUENCE [LARGE SCALE GENOMIC DNA]</scope>
    <source>
        <strain evidence="7">CGMCC 4.7242</strain>
    </source>
</reference>
<dbReference type="PROSITE" id="PS50931">
    <property type="entry name" value="HTH_LYSR"/>
    <property type="match status" value="1"/>
</dbReference>
<organism evidence="6 7">
    <name type="scientific">Halodurantibacterium flavum</name>
    <dbReference type="NCBI Taxonomy" id="1382802"/>
    <lineage>
        <taxon>Bacteria</taxon>
        <taxon>Pseudomonadati</taxon>
        <taxon>Pseudomonadota</taxon>
        <taxon>Alphaproteobacteria</taxon>
        <taxon>Rhodobacterales</taxon>
        <taxon>Paracoccaceae</taxon>
        <taxon>Halodurantibacterium</taxon>
    </lineage>
</organism>
<comment type="caution">
    <text evidence="6">The sequence shown here is derived from an EMBL/GenBank/DDBJ whole genome shotgun (WGS) entry which is preliminary data.</text>
</comment>
<dbReference type="SUPFAM" id="SSF46785">
    <property type="entry name" value="Winged helix' DNA-binding domain"/>
    <property type="match status" value="1"/>
</dbReference>
<dbReference type="InterPro" id="IPR036388">
    <property type="entry name" value="WH-like_DNA-bd_sf"/>
</dbReference>
<comment type="similarity">
    <text evidence="1">Belongs to the LysR transcriptional regulatory family.</text>
</comment>
<protein>
    <submittedName>
        <fullName evidence="6">LysR family transcriptional regulator</fullName>
    </submittedName>
</protein>
<dbReference type="PANTHER" id="PTHR30537">
    <property type="entry name" value="HTH-TYPE TRANSCRIPTIONAL REGULATOR"/>
    <property type="match status" value="1"/>
</dbReference>
<dbReference type="InterPro" id="IPR036390">
    <property type="entry name" value="WH_DNA-bd_sf"/>
</dbReference>
<dbReference type="Proteomes" id="UP001597353">
    <property type="component" value="Unassembled WGS sequence"/>
</dbReference>
<evidence type="ECO:0000313" key="6">
    <source>
        <dbReference type="EMBL" id="MFD1911116.1"/>
    </source>
</evidence>
<dbReference type="Gene3D" id="3.40.190.290">
    <property type="match status" value="1"/>
</dbReference>
<accession>A0ABW4S0I8</accession>
<dbReference type="EMBL" id="JBHUGH010000002">
    <property type="protein sequence ID" value="MFD1911116.1"/>
    <property type="molecule type" value="Genomic_DNA"/>
</dbReference>
<dbReference type="InterPro" id="IPR005119">
    <property type="entry name" value="LysR_subst-bd"/>
</dbReference>
<evidence type="ECO:0000256" key="1">
    <source>
        <dbReference type="ARBA" id="ARBA00009437"/>
    </source>
</evidence>
<gene>
    <name evidence="6" type="ORF">ACFSGJ_02685</name>
</gene>
<dbReference type="CDD" id="cd08474">
    <property type="entry name" value="PBP2_CrgA_like_5"/>
    <property type="match status" value="1"/>
</dbReference>
<keyword evidence="2" id="KW-0805">Transcription regulation</keyword>
<dbReference type="Pfam" id="PF03466">
    <property type="entry name" value="LysR_substrate"/>
    <property type="match status" value="1"/>
</dbReference>
<feature type="domain" description="HTH lysR-type" evidence="5">
    <location>
        <begin position="4"/>
        <end position="61"/>
    </location>
</feature>
<sequence>MGNVRQSDLESFLSVARHGSFRAAAQERGMTGSALSQSVRALEEELQVRLFNRTTRSVVPTEAGHLLVSRLTPALADIRTCLDEVRSMGGTPSGRVRVNAPAPALDWLIAPHLPGFLETHPGISVEIIEDARNVDIVAEGYDVGIRLGLEMAQDMIALPLGPEQDYAVVASPAFLDRAGRPETPEDLTRFDCIRHRFPSGTIFPWRFHREGEDIAMIPQGRLTVNNARHAVSAAVAGIGLARVALPYAQDDLAQGHLVRVLTAFAPRLPAWHLYYPSRRHMPPALRAFIDFFTQAVRQSPDKM</sequence>
<dbReference type="SUPFAM" id="SSF53850">
    <property type="entry name" value="Periplasmic binding protein-like II"/>
    <property type="match status" value="1"/>
</dbReference>
<name>A0ABW4S0I8_9RHOB</name>
<dbReference type="RefSeq" id="WP_390259254.1">
    <property type="nucleotide sequence ID" value="NZ_JBHUGH010000002.1"/>
</dbReference>